<sequence>MEARALGGATFLLLLASAASAAPAANGAGEMQAENRAVALAGSIVRNVKAMVRSTDGMLPNWYHSAWDAVRLRAIAPAMWAAVMVCLALSVMLMVEALFMSAVSLAVRLLQWTPEKRYKWEPLGGDLEAGSSSYPMVLIQIPMYNEKEWLLRNRCDLSCGIWEQVYKLSIGAACGLLWPSDRMIIQVLDDSTDPNIKDLVELECKIWASKGMNIAYEVRDNRKGYKAGALKEGMQHSYVEQCDYVAIFDADFQPESDFLTRTIPFLVHNPKLALVQSRWEFVNPNECLMTRIQRVTLDYHFKVEQEAGSSTYAFFGFNGTAGVWRISAIKGAGGWNDRTTVEDMDLAIRASLRGWKFVYVGDLKVMSELPSSFKAYRYQQHRWTCGAANLFRKTAFEIWMTKEVSFWKKLYLLYSFFIVRKVVSHVVTFTLYCVIIPASVFVPEIKIPSWGVICIPTTITLLNAIRNISSIHIIPFWILFENVMAMHRMKATIVGLWEGGRANEWVVTEKLGGTLKEKLLPEAAEIEKPSSCTHRFYFSELGFAVFLLVCASYDLTFGGDYYFVYIYLQSLAFFVVGFGYVGSFISSS</sequence>
<dbReference type="Gene3D" id="3.90.550.10">
    <property type="entry name" value="Spore Coat Polysaccharide Biosynthesis Protein SpsA, Chain A"/>
    <property type="match status" value="1"/>
</dbReference>
<feature type="domain" description="Glycosyltransferase 2-like" evidence="14">
    <location>
        <begin position="244"/>
        <end position="440"/>
    </location>
</feature>
<evidence type="ECO:0000313" key="15">
    <source>
        <dbReference type="EMBL" id="PKA47100.1"/>
    </source>
</evidence>
<feature type="transmembrane region" description="Helical" evidence="12">
    <location>
        <begin position="450"/>
        <end position="480"/>
    </location>
</feature>
<keyword evidence="2 15" id="KW-0328">Glycosyltransferase</keyword>
<dbReference type="CDD" id="cd06437">
    <property type="entry name" value="CESA_CaSu_A2"/>
    <property type="match status" value="1"/>
</dbReference>
<dbReference type="PANTHER" id="PTHR32044:SF21">
    <property type="entry name" value="GLUCOMANNAN 4-BETA-MANNOSYLTRANSFERASE 3-RELATED"/>
    <property type="match status" value="1"/>
</dbReference>
<dbReference type="SUPFAM" id="SSF53448">
    <property type="entry name" value="Nucleotide-diphospho-sugar transferases"/>
    <property type="match status" value="1"/>
</dbReference>
<dbReference type="EC" id="2.4.1.32" evidence="11"/>
<keyword evidence="4 12" id="KW-0812">Transmembrane</keyword>
<dbReference type="InterPro" id="IPR029044">
    <property type="entry name" value="Nucleotide-diphossugar_trans"/>
</dbReference>
<dbReference type="OrthoDB" id="72851at2759"/>
<keyword evidence="6" id="KW-0333">Golgi apparatus</keyword>
<dbReference type="GO" id="GO:0047259">
    <property type="term" value="F:glucomannan 4-beta-mannosyltransferase activity"/>
    <property type="evidence" value="ECO:0007669"/>
    <property type="project" value="UniProtKB-EC"/>
</dbReference>
<accession>A0A2H9ZUZ4</accession>
<proteinExistence type="inferred from homology"/>
<keyword evidence="16" id="KW-1185">Reference proteome</keyword>
<dbReference type="GO" id="GO:0051753">
    <property type="term" value="F:mannan synthase activity"/>
    <property type="evidence" value="ECO:0007669"/>
    <property type="project" value="TreeGrafter"/>
</dbReference>
<gene>
    <name evidence="15" type="primary">CSLA4</name>
    <name evidence="15" type="ORF">AXF42_Ash011774</name>
</gene>
<feature type="transmembrane region" description="Helical" evidence="12">
    <location>
        <begin position="78"/>
        <end position="110"/>
    </location>
</feature>
<feature type="transmembrane region" description="Helical" evidence="12">
    <location>
        <begin position="536"/>
        <end position="556"/>
    </location>
</feature>
<comment type="catalytic activity">
    <reaction evidence="9">
        <text>GDP-mannose + (glucomannan)n = GDP + (glucomannan)n+1.</text>
        <dbReference type="EC" id="2.4.1.32"/>
    </reaction>
</comment>
<dbReference type="EMBL" id="KZ453612">
    <property type="protein sequence ID" value="PKA47100.1"/>
    <property type="molecule type" value="Genomic_DNA"/>
</dbReference>
<evidence type="ECO:0000256" key="7">
    <source>
        <dbReference type="ARBA" id="ARBA00023136"/>
    </source>
</evidence>
<evidence type="ECO:0000256" key="11">
    <source>
        <dbReference type="ARBA" id="ARBA00066505"/>
    </source>
</evidence>
<evidence type="ECO:0000256" key="9">
    <source>
        <dbReference type="ARBA" id="ARBA00051800"/>
    </source>
</evidence>
<evidence type="ECO:0000256" key="1">
    <source>
        <dbReference type="ARBA" id="ARBA00004653"/>
    </source>
</evidence>
<keyword evidence="13" id="KW-0732">Signal</keyword>
<dbReference type="Pfam" id="PF13632">
    <property type="entry name" value="Glyco_trans_2_3"/>
    <property type="match status" value="1"/>
</dbReference>
<evidence type="ECO:0000256" key="8">
    <source>
        <dbReference type="ARBA" id="ARBA00023316"/>
    </source>
</evidence>
<keyword evidence="5 12" id="KW-1133">Transmembrane helix</keyword>
<dbReference type="InterPro" id="IPR001173">
    <property type="entry name" value="Glyco_trans_2-like"/>
</dbReference>
<protein>
    <recommendedName>
        <fullName evidence="11">glucomannan 4-beta-mannosyltransferase</fullName>
        <ecNumber evidence="11">2.4.1.32</ecNumber>
    </recommendedName>
</protein>
<evidence type="ECO:0000259" key="14">
    <source>
        <dbReference type="Pfam" id="PF13632"/>
    </source>
</evidence>
<name>A0A2H9ZUZ4_9ASPA</name>
<feature type="transmembrane region" description="Helical" evidence="12">
    <location>
        <begin position="562"/>
        <end position="585"/>
    </location>
</feature>
<evidence type="ECO:0000256" key="4">
    <source>
        <dbReference type="ARBA" id="ARBA00022692"/>
    </source>
</evidence>
<evidence type="ECO:0000256" key="6">
    <source>
        <dbReference type="ARBA" id="ARBA00023034"/>
    </source>
</evidence>
<dbReference type="AlphaFoldDB" id="A0A2H9ZUZ4"/>
<reference evidence="15 16" key="1">
    <citation type="journal article" date="2017" name="Nature">
        <title>The Apostasia genome and the evolution of orchids.</title>
        <authorList>
            <person name="Zhang G.Q."/>
            <person name="Liu K.W."/>
            <person name="Li Z."/>
            <person name="Lohaus R."/>
            <person name="Hsiao Y.Y."/>
            <person name="Niu S.C."/>
            <person name="Wang J.Y."/>
            <person name="Lin Y.C."/>
            <person name="Xu Q."/>
            <person name="Chen L.J."/>
            <person name="Yoshida K."/>
            <person name="Fujiwara S."/>
            <person name="Wang Z.W."/>
            <person name="Zhang Y.Q."/>
            <person name="Mitsuda N."/>
            <person name="Wang M."/>
            <person name="Liu G.H."/>
            <person name="Pecoraro L."/>
            <person name="Huang H.X."/>
            <person name="Xiao X.J."/>
            <person name="Lin M."/>
            <person name="Wu X.Y."/>
            <person name="Wu W.L."/>
            <person name="Chen Y.Y."/>
            <person name="Chang S.B."/>
            <person name="Sakamoto S."/>
            <person name="Ohme-Takagi M."/>
            <person name="Yagi M."/>
            <person name="Zeng S.J."/>
            <person name="Shen C.Y."/>
            <person name="Yeh C.M."/>
            <person name="Luo Y.B."/>
            <person name="Tsai W.C."/>
            <person name="Van de Peer Y."/>
            <person name="Liu Z.J."/>
        </authorList>
    </citation>
    <scope>NUCLEOTIDE SEQUENCE [LARGE SCALE GENOMIC DNA]</scope>
    <source>
        <strain evidence="16">cv. Shenzhen</strain>
        <tissue evidence="15">Stem</tissue>
    </source>
</reference>
<evidence type="ECO:0000313" key="16">
    <source>
        <dbReference type="Proteomes" id="UP000236161"/>
    </source>
</evidence>
<keyword evidence="3 15" id="KW-0808">Transferase</keyword>
<keyword evidence="8" id="KW-0961">Cell wall biogenesis/degradation</keyword>
<dbReference type="GO" id="GO:0071555">
    <property type="term" value="P:cell wall organization"/>
    <property type="evidence" value="ECO:0007669"/>
    <property type="project" value="UniProtKB-KW"/>
</dbReference>
<feature type="chain" id="PRO_5014193066" description="glucomannan 4-beta-mannosyltransferase" evidence="13">
    <location>
        <begin position="22"/>
        <end position="588"/>
    </location>
</feature>
<evidence type="ECO:0000256" key="2">
    <source>
        <dbReference type="ARBA" id="ARBA00022676"/>
    </source>
</evidence>
<evidence type="ECO:0000256" key="12">
    <source>
        <dbReference type="SAM" id="Phobius"/>
    </source>
</evidence>
<feature type="signal peptide" evidence="13">
    <location>
        <begin position="1"/>
        <end position="21"/>
    </location>
</feature>
<dbReference type="GO" id="GO:0000139">
    <property type="term" value="C:Golgi membrane"/>
    <property type="evidence" value="ECO:0007669"/>
    <property type="project" value="UniProtKB-SubCell"/>
</dbReference>
<dbReference type="STRING" id="1088818.A0A2H9ZUZ4"/>
<keyword evidence="7 12" id="KW-0472">Membrane</keyword>
<evidence type="ECO:0000256" key="3">
    <source>
        <dbReference type="ARBA" id="ARBA00022679"/>
    </source>
</evidence>
<comment type="similarity">
    <text evidence="10">Belongs to the glycosyltransferase 2 family. Plant cellulose synthase-like A subfamily.</text>
</comment>
<evidence type="ECO:0000256" key="13">
    <source>
        <dbReference type="SAM" id="SignalP"/>
    </source>
</evidence>
<dbReference type="FunFam" id="3.90.550.10:FF:000015">
    <property type="entry name" value="Glucomannan 4-beta-mannosyltransferase 9"/>
    <property type="match status" value="1"/>
</dbReference>
<evidence type="ECO:0000256" key="10">
    <source>
        <dbReference type="ARBA" id="ARBA00060879"/>
    </source>
</evidence>
<dbReference type="PANTHER" id="PTHR32044">
    <property type="entry name" value="GLUCOMANNAN 4-BETA-MANNOSYLTRANSFERASE 9"/>
    <property type="match status" value="1"/>
</dbReference>
<organism evidence="15 16">
    <name type="scientific">Apostasia shenzhenica</name>
    <dbReference type="NCBI Taxonomy" id="1088818"/>
    <lineage>
        <taxon>Eukaryota</taxon>
        <taxon>Viridiplantae</taxon>
        <taxon>Streptophyta</taxon>
        <taxon>Embryophyta</taxon>
        <taxon>Tracheophyta</taxon>
        <taxon>Spermatophyta</taxon>
        <taxon>Magnoliopsida</taxon>
        <taxon>Liliopsida</taxon>
        <taxon>Asparagales</taxon>
        <taxon>Orchidaceae</taxon>
        <taxon>Apostasioideae</taxon>
        <taxon>Apostasia</taxon>
    </lineage>
</organism>
<feature type="transmembrane region" description="Helical" evidence="12">
    <location>
        <begin position="410"/>
        <end position="438"/>
    </location>
</feature>
<dbReference type="Proteomes" id="UP000236161">
    <property type="component" value="Unassembled WGS sequence"/>
</dbReference>
<evidence type="ECO:0000256" key="5">
    <source>
        <dbReference type="ARBA" id="ARBA00022989"/>
    </source>
</evidence>
<comment type="subcellular location">
    <subcellularLocation>
        <location evidence="1">Golgi apparatus membrane</location>
        <topology evidence="1">Multi-pass membrane protein</topology>
    </subcellularLocation>
</comment>